<keyword evidence="11 13" id="KW-0472">Membrane</keyword>
<comment type="subcellular location">
    <subcellularLocation>
        <location evidence="2">Cell membrane</location>
        <topology evidence="2">Multi-pass membrane protein</topology>
    </subcellularLocation>
</comment>
<feature type="transmembrane region" description="Helical" evidence="13">
    <location>
        <begin position="386"/>
        <end position="406"/>
    </location>
</feature>
<dbReference type="PIRSF" id="PIRSF006603">
    <property type="entry name" value="DinF"/>
    <property type="match status" value="1"/>
</dbReference>
<comment type="function">
    <text evidence="1">Multidrug efflux pump.</text>
</comment>
<feature type="transmembrane region" description="Helical" evidence="13">
    <location>
        <begin position="168"/>
        <end position="189"/>
    </location>
</feature>
<feature type="transmembrane region" description="Helical" evidence="13">
    <location>
        <begin position="355"/>
        <end position="374"/>
    </location>
</feature>
<keyword evidence="9 13" id="KW-1133">Transmembrane helix</keyword>
<evidence type="ECO:0000256" key="3">
    <source>
        <dbReference type="ARBA" id="ARBA00010199"/>
    </source>
</evidence>
<feature type="transmembrane region" description="Helical" evidence="13">
    <location>
        <begin position="59"/>
        <end position="82"/>
    </location>
</feature>
<dbReference type="InterPro" id="IPR050222">
    <property type="entry name" value="MATE_MdtK"/>
</dbReference>
<evidence type="ECO:0000256" key="2">
    <source>
        <dbReference type="ARBA" id="ARBA00004651"/>
    </source>
</evidence>
<feature type="transmembrane region" description="Helical" evidence="13">
    <location>
        <begin position="25"/>
        <end position="47"/>
    </location>
</feature>
<protein>
    <recommendedName>
        <fullName evidence="4">Probable multidrug resistance protein NorM</fullName>
    </recommendedName>
    <alternativeName>
        <fullName evidence="12">Multidrug-efflux transporter</fullName>
    </alternativeName>
</protein>
<evidence type="ECO:0000256" key="12">
    <source>
        <dbReference type="ARBA" id="ARBA00031636"/>
    </source>
</evidence>
<feature type="transmembrane region" description="Helical" evidence="13">
    <location>
        <begin position="94"/>
        <end position="117"/>
    </location>
</feature>
<dbReference type="CDD" id="cd13138">
    <property type="entry name" value="MATE_yoeA_like"/>
    <property type="match status" value="1"/>
</dbReference>
<evidence type="ECO:0000256" key="6">
    <source>
        <dbReference type="ARBA" id="ARBA00022449"/>
    </source>
</evidence>
<comment type="caution">
    <text evidence="14">The sequence shown here is derived from an EMBL/GenBank/DDBJ whole genome shotgun (WGS) entry which is preliminary data.</text>
</comment>
<evidence type="ECO:0000256" key="5">
    <source>
        <dbReference type="ARBA" id="ARBA00022448"/>
    </source>
</evidence>
<sequence length="447" mass="47058">MNIKIQDLTSGNVTRTLLRFAGPMFLANLLQSFYSIVDMVVVGRFVGSEGLAAVSSASMLVFLITSVCTGIAQGGAVLVAQYEGAGQKRQQAEAVLALFVLAAAFAAAVTAAGFFFYHPALLLMRVPQEAAADADGYMGIICGGTAFVFGYNAVCAILRGLGDSKRPLYFVLAAAIVNVALDLLLVGRFHMGTRGAAVATVSSQGVSFFIAAAYLWRSRLVAIHWKWKISKKNAAAILRVGLPSAGQMAVLNFSYLAAAGMLNVYGVTVAAASGIGLKVNTFAAMPVWAVGQAVSAMAGQAMGKGDIAHTGGVARAGTAVSVIAALVAVAFFQVFAPQVVLLFDGNPEVVREGVLYLRICCSLNCVAYAVMYTLNAFATGLGDASFAFWNSMLDCVLIRIFGSWLLGPVLGYGFIGIYIAEMFAPVLPAIAGIVYFRRGKWKLRRLV</sequence>
<dbReference type="NCBIfam" id="TIGR00797">
    <property type="entry name" value="matE"/>
    <property type="match status" value="1"/>
</dbReference>
<name>A0ABR7ECF2_9FIRM</name>
<evidence type="ECO:0000313" key="14">
    <source>
        <dbReference type="EMBL" id="MBC5647462.1"/>
    </source>
</evidence>
<evidence type="ECO:0000256" key="10">
    <source>
        <dbReference type="ARBA" id="ARBA00023065"/>
    </source>
</evidence>
<feature type="transmembrane region" description="Helical" evidence="13">
    <location>
        <begin position="264"/>
        <end position="291"/>
    </location>
</feature>
<dbReference type="InterPro" id="IPR048279">
    <property type="entry name" value="MdtK-like"/>
</dbReference>
<dbReference type="EMBL" id="JACOON010000002">
    <property type="protein sequence ID" value="MBC5647462.1"/>
    <property type="molecule type" value="Genomic_DNA"/>
</dbReference>
<dbReference type="RefSeq" id="WP_186856995.1">
    <property type="nucleotide sequence ID" value="NZ_JACOON010000002.1"/>
</dbReference>
<proteinExistence type="inferred from homology"/>
<evidence type="ECO:0000256" key="13">
    <source>
        <dbReference type="SAM" id="Phobius"/>
    </source>
</evidence>
<keyword evidence="7" id="KW-1003">Cell membrane</keyword>
<evidence type="ECO:0000256" key="4">
    <source>
        <dbReference type="ARBA" id="ARBA00020268"/>
    </source>
</evidence>
<evidence type="ECO:0000313" key="15">
    <source>
        <dbReference type="Proteomes" id="UP000606889"/>
    </source>
</evidence>
<evidence type="ECO:0000256" key="7">
    <source>
        <dbReference type="ARBA" id="ARBA00022475"/>
    </source>
</evidence>
<feature type="transmembrane region" description="Helical" evidence="13">
    <location>
        <begin position="412"/>
        <end position="436"/>
    </location>
</feature>
<evidence type="ECO:0000256" key="9">
    <source>
        <dbReference type="ARBA" id="ARBA00022989"/>
    </source>
</evidence>
<keyword evidence="10" id="KW-0406">Ion transport</keyword>
<feature type="transmembrane region" description="Helical" evidence="13">
    <location>
        <begin position="236"/>
        <end position="258"/>
    </location>
</feature>
<accession>A0ABR7ECF2</accession>
<keyword evidence="8 13" id="KW-0812">Transmembrane</keyword>
<keyword evidence="15" id="KW-1185">Reference proteome</keyword>
<feature type="transmembrane region" description="Helical" evidence="13">
    <location>
        <begin position="195"/>
        <end position="216"/>
    </location>
</feature>
<dbReference type="Pfam" id="PF01554">
    <property type="entry name" value="MatE"/>
    <property type="match status" value="2"/>
</dbReference>
<evidence type="ECO:0000256" key="11">
    <source>
        <dbReference type="ARBA" id="ARBA00023136"/>
    </source>
</evidence>
<feature type="transmembrane region" description="Helical" evidence="13">
    <location>
        <begin position="312"/>
        <end position="335"/>
    </location>
</feature>
<evidence type="ECO:0000256" key="1">
    <source>
        <dbReference type="ARBA" id="ARBA00003408"/>
    </source>
</evidence>
<dbReference type="PANTHER" id="PTHR43298">
    <property type="entry name" value="MULTIDRUG RESISTANCE PROTEIN NORM-RELATED"/>
    <property type="match status" value="1"/>
</dbReference>
<dbReference type="Proteomes" id="UP000606889">
    <property type="component" value="Unassembled WGS sequence"/>
</dbReference>
<evidence type="ECO:0000256" key="8">
    <source>
        <dbReference type="ARBA" id="ARBA00022692"/>
    </source>
</evidence>
<reference evidence="14 15" key="1">
    <citation type="submission" date="2020-08" db="EMBL/GenBank/DDBJ databases">
        <title>Genome public.</title>
        <authorList>
            <person name="Liu C."/>
            <person name="Sun Q."/>
        </authorList>
    </citation>
    <scope>NUCLEOTIDE SEQUENCE [LARGE SCALE GENOMIC DNA]</scope>
    <source>
        <strain evidence="14 15">NSJ-35</strain>
    </source>
</reference>
<organism evidence="14 15">
    <name type="scientific">Christensenella tenuis</name>
    <dbReference type="NCBI Taxonomy" id="2763033"/>
    <lineage>
        <taxon>Bacteria</taxon>
        <taxon>Bacillati</taxon>
        <taxon>Bacillota</taxon>
        <taxon>Clostridia</taxon>
        <taxon>Christensenellales</taxon>
        <taxon>Christensenellaceae</taxon>
        <taxon>Christensenella</taxon>
    </lineage>
</organism>
<comment type="similarity">
    <text evidence="3">Belongs to the multi antimicrobial extrusion (MATE) (TC 2.A.66.1) family.</text>
</comment>
<gene>
    <name evidence="14" type="ORF">H8S18_03855</name>
</gene>
<keyword evidence="6" id="KW-0050">Antiport</keyword>
<keyword evidence="5" id="KW-0813">Transport</keyword>
<dbReference type="PANTHER" id="PTHR43298:SF2">
    <property type="entry name" value="FMN_FAD EXPORTER YEEO-RELATED"/>
    <property type="match status" value="1"/>
</dbReference>
<dbReference type="InterPro" id="IPR002528">
    <property type="entry name" value="MATE_fam"/>
</dbReference>
<feature type="transmembrane region" description="Helical" evidence="13">
    <location>
        <begin position="137"/>
        <end position="161"/>
    </location>
</feature>